<dbReference type="RefSeq" id="WP_068430044.1">
    <property type="nucleotide sequence ID" value="NZ_LVHI01000032.1"/>
</dbReference>
<gene>
    <name evidence="2" type="ORF">A3K89_09020</name>
</gene>
<dbReference type="PANTHER" id="PTHR48079:SF6">
    <property type="entry name" value="NAD(P)-BINDING DOMAIN-CONTAINING PROTEIN-RELATED"/>
    <property type="match status" value="1"/>
</dbReference>
<dbReference type="PANTHER" id="PTHR48079">
    <property type="entry name" value="PROTEIN YEEZ"/>
    <property type="match status" value="1"/>
</dbReference>
<comment type="caution">
    <text evidence="2">The sequence shown here is derived from an EMBL/GenBank/DDBJ whole genome shotgun (WGS) entry which is preliminary data.</text>
</comment>
<name>A0A177Y946_9NOCA</name>
<dbReference type="EMBL" id="LVHI01000032">
    <property type="protein sequence ID" value="OAK52013.1"/>
    <property type="molecule type" value="Genomic_DNA"/>
</dbReference>
<dbReference type="GO" id="GO:0004029">
    <property type="term" value="F:aldehyde dehydrogenase (NAD+) activity"/>
    <property type="evidence" value="ECO:0007669"/>
    <property type="project" value="TreeGrafter"/>
</dbReference>
<evidence type="ECO:0000259" key="1">
    <source>
        <dbReference type="Pfam" id="PF01370"/>
    </source>
</evidence>
<proteinExistence type="predicted"/>
<dbReference type="SUPFAM" id="SSF51735">
    <property type="entry name" value="NAD(P)-binding Rossmann-fold domains"/>
    <property type="match status" value="1"/>
</dbReference>
<dbReference type="InterPro" id="IPR001509">
    <property type="entry name" value="Epimerase_deHydtase"/>
</dbReference>
<dbReference type="InterPro" id="IPR036291">
    <property type="entry name" value="NAD(P)-bd_dom_sf"/>
</dbReference>
<keyword evidence="3" id="KW-1185">Reference proteome</keyword>
<dbReference type="InterPro" id="IPR051783">
    <property type="entry name" value="NAD(P)-dependent_oxidoreduct"/>
</dbReference>
<dbReference type="Gene3D" id="3.40.50.720">
    <property type="entry name" value="NAD(P)-binding Rossmann-like Domain"/>
    <property type="match status" value="1"/>
</dbReference>
<dbReference type="Pfam" id="PF01370">
    <property type="entry name" value="Epimerase"/>
    <property type="match status" value="1"/>
</dbReference>
<evidence type="ECO:0000313" key="2">
    <source>
        <dbReference type="EMBL" id="OAK52013.1"/>
    </source>
</evidence>
<dbReference type="AlphaFoldDB" id="A0A177Y946"/>
<accession>A0A177Y946</accession>
<protein>
    <submittedName>
        <fullName evidence="2">Epimerase</fullName>
    </submittedName>
</protein>
<reference evidence="2 3" key="1">
    <citation type="submission" date="2016-03" db="EMBL/GenBank/DDBJ databases">
        <title>Genome sequence of Rhodococcus kyotonensis KB10.</title>
        <authorList>
            <person name="Jeong H."/>
            <person name="Hong C.E."/>
            <person name="Jo S.H."/>
            <person name="Park J.M."/>
        </authorList>
    </citation>
    <scope>NUCLEOTIDE SEQUENCE [LARGE SCALE GENOMIC DNA]</scope>
    <source>
        <strain evidence="2 3">KB10</strain>
    </source>
</reference>
<sequence>MNQLHVVTGAGPVGWTVAEQLAERGHRVRVLTRSGSGPDHPSIEKRRVDIETDDLRGHFENATAIYHCTHVAYEDKVWRAKLPTMERRVLDAAAGTVVVFPESLYSYGYIDGPIREDSPRVATHRKLGVRTELLAARDAHATPTVSVAASDFYGPRVLSAHMGDRVVPKVLSHSTVRVIADADLPHSFTYVPDFAVAMIEAAATPSLWNTFLHAPTAPAVTQRQMIEAFARAAHAPTPKVGTIPSWMMKSLGVVSGPIKELGDTLYQFEHPYVLDSSASEKMLGLRPTPLSDGAAATVAWWKDKELAQAS</sequence>
<evidence type="ECO:0000313" key="3">
    <source>
        <dbReference type="Proteomes" id="UP000077519"/>
    </source>
</evidence>
<organism evidence="2 3">
    <name type="scientific">Rhodococcoides kyotonense</name>
    <dbReference type="NCBI Taxonomy" id="398843"/>
    <lineage>
        <taxon>Bacteria</taxon>
        <taxon>Bacillati</taxon>
        <taxon>Actinomycetota</taxon>
        <taxon>Actinomycetes</taxon>
        <taxon>Mycobacteriales</taxon>
        <taxon>Nocardiaceae</taxon>
        <taxon>Rhodococcoides</taxon>
    </lineage>
</organism>
<feature type="domain" description="NAD-dependent epimerase/dehydratase" evidence="1">
    <location>
        <begin position="6"/>
        <end position="204"/>
    </location>
</feature>
<dbReference type="Proteomes" id="UP000077519">
    <property type="component" value="Unassembled WGS sequence"/>
</dbReference>
<dbReference type="GO" id="GO:0005737">
    <property type="term" value="C:cytoplasm"/>
    <property type="evidence" value="ECO:0007669"/>
    <property type="project" value="TreeGrafter"/>
</dbReference>